<reference evidence="1 2" key="1">
    <citation type="journal article" date="2018" name="Front. Plant Sci.">
        <title>Red Clover (Trifolium pratense) and Zigzag Clover (T. medium) - A Picture of Genomic Similarities and Differences.</title>
        <authorList>
            <person name="Dluhosova J."/>
            <person name="Istvanek J."/>
            <person name="Nedelnik J."/>
            <person name="Repkova J."/>
        </authorList>
    </citation>
    <scope>NUCLEOTIDE SEQUENCE [LARGE SCALE GENOMIC DNA]</scope>
    <source>
        <strain evidence="2">cv. 10/8</strain>
        <tissue evidence="1">Leaf</tissue>
    </source>
</reference>
<protein>
    <submittedName>
        <fullName evidence="1">Uncharacterized protein</fullName>
    </submittedName>
</protein>
<dbReference type="Proteomes" id="UP000265520">
    <property type="component" value="Unassembled WGS sequence"/>
</dbReference>
<accession>A0A392TSU1</accession>
<keyword evidence="2" id="KW-1185">Reference proteome</keyword>
<dbReference type="AlphaFoldDB" id="A0A392TSU1"/>
<dbReference type="EMBL" id="LXQA010652190">
    <property type="protein sequence ID" value="MCI64263.1"/>
    <property type="molecule type" value="Genomic_DNA"/>
</dbReference>
<comment type="caution">
    <text evidence="1">The sequence shown here is derived from an EMBL/GenBank/DDBJ whole genome shotgun (WGS) entry which is preliminary data.</text>
</comment>
<sequence>MGVEILLELSVTNPGFSPPVNEQTRKLEKVMKAVEPTPLARSPTSIPKQN</sequence>
<proteinExistence type="predicted"/>
<name>A0A392TSU1_9FABA</name>
<evidence type="ECO:0000313" key="1">
    <source>
        <dbReference type="EMBL" id="MCI64263.1"/>
    </source>
</evidence>
<organism evidence="1 2">
    <name type="scientific">Trifolium medium</name>
    <dbReference type="NCBI Taxonomy" id="97028"/>
    <lineage>
        <taxon>Eukaryota</taxon>
        <taxon>Viridiplantae</taxon>
        <taxon>Streptophyta</taxon>
        <taxon>Embryophyta</taxon>
        <taxon>Tracheophyta</taxon>
        <taxon>Spermatophyta</taxon>
        <taxon>Magnoliopsida</taxon>
        <taxon>eudicotyledons</taxon>
        <taxon>Gunneridae</taxon>
        <taxon>Pentapetalae</taxon>
        <taxon>rosids</taxon>
        <taxon>fabids</taxon>
        <taxon>Fabales</taxon>
        <taxon>Fabaceae</taxon>
        <taxon>Papilionoideae</taxon>
        <taxon>50 kb inversion clade</taxon>
        <taxon>NPAAA clade</taxon>
        <taxon>Hologalegina</taxon>
        <taxon>IRL clade</taxon>
        <taxon>Trifolieae</taxon>
        <taxon>Trifolium</taxon>
    </lineage>
</organism>
<feature type="non-terminal residue" evidence="1">
    <location>
        <position position="50"/>
    </location>
</feature>
<evidence type="ECO:0000313" key="2">
    <source>
        <dbReference type="Proteomes" id="UP000265520"/>
    </source>
</evidence>